<proteinExistence type="predicted"/>
<dbReference type="RefSeq" id="WP_378270678.1">
    <property type="nucleotide sequence ID" value="NZ_JBHUKR010000023.1"/>
</dbReference>
<dbReference type="InterPro" id="IPR026888">
    <property type="entry name" value="AcetylCoA_hyd_C"/>
</dbReference>
<dbReference type="Pfam" id="PF13336">
    <property type="entry name" value="AcetylCoA_hyd_C"/>
    <property type="match status" value="1"/>
</dbReference>
<dbReference type="GO" id="GO:0016787">
    <property type="term" value="F:hydrolase activity"/>
    <property type="evidence" value="ECO:0007669"/>
    <property type="project" value="UniProtKB-KW"/>
</dbReference>
<comment type="caution">
    <text evidence="2">The sequence shown here is derived from an EMBL/GenBank/DDBJ whole genome shotgun (WGS) entry which is preliminary data.</text>
</comment>
<evidence type="ECO:0000313" key="3">
    <source>
        <dbReference type="Proteomes" id="UP001597417"/>
    </source>
</evidence>
<dbReference type="InterPro" id="IPR037171">
    <property type="entry name" value="NagB/RpiA_transferase-like"/>
</dbReference>
<organism evidence="2 3">
    <name type="scientific">Amycolatopsis pigmentata</name>
    <dbReference type="NCBI Taxonomy" id="450801"/>
    <lineage>
        <taxon>Bacteria</taxon>
        <taxon>Bacillati</taxon>
        <taxon>Actinomycetota</taxon>
        <taxon>Actinomycetes</taxon>
        <taxon>Pseudonocardiales</taxon>
        <taxon>Pseudonocardiaceae</taxon>
        <taxon>Amycolatopsis</taxon>
    </lineage>
</organism>
<protein>
    <submittedName>
        <fullName evidence="2">Acetyl-CoA hydrolase/transferase C-terminal domain-containing protein</fullName>
    </submittedName>
</protein>
<dbReference type="EMBL" id="JBHUKR010000023">
    <property type="protein sequence ID" value="MFD2421868.1"/>
    <property type="molecule type" value="Genomic_DNA"/>
</dbReference>
<name>A0ABW5G3G3_9PSEU</name>
<accession>A0ABW5G3G3</accession>
<gene>
    <name evidence="2" type="ORF">ACFSXZ_36625</name>
</gene>
<keyword evidence="2" id="KW-0378">Hydrolase</keyword>
<dbReference type="Gene3D" id="3.40.1080.20">
    <property type="entry name" value="Acetyl-CoA hydrolase/transferase C-terminal domain"/>
    <property type="match status" value="1"/>
</dbReference>
<sequence>MFEEPLNDTERETARELGRFLHRGCRVVLADGAGAPFSLLRPLAHAARAVGGVELVLGWYLGPQVRKFPSDAFPVVRGYLGGYGLAGNEHVRFAPVRLSAMPALLAGPWRPDLLLLGLTTGRALGTEVSWMPAAMRSASQVIAEVNHDLPAASITVAGTEGVPVVAEVNRPPAALPLPPRSEAADAIGVAVASRIPAGACVQVGPGAVGEAALRAIDVPVRIESGVLTDPVRDLARRGLLLGEPVCAYVAGTPELYAWADQRPLAREVEYTHDIGRLSRLPLVAINTALEIDHTGQVNIEGVAGRTIAGVGGHTDFAAAGGRAADGLSIVALPAFRGGRPTLVDRLSAPVSTARTDVDIVITEAGSRDVRGLSDSERATALAALWERARRNHGAPPSSSRVDR</sequence>
<reference evidence="3" key="1">
    <citation type="journal article" date="2019" name="Int. J. Syst. Evol. Microbiol.">
        <title>The Global Catalogue of Microorganisms (GCM) 10K type strain sequencing project: providing services to taxonomists for standard genome sequencing and annotation.</title>
        <authorList>
            <consortium name="The Broad Institute Genomics Platform"/>
            <consortium name="The Broad Institute Genome Sequencing Center for Infectious Disease"/>
            <person name="Wu L."/>
            <person name="Ma J."/>
        </authorList>
    </citation>
    <scope>NUCLEOTIDE SEQUENCE [LARGE SCALE GENOMIC DNA]</scope>
    <source>
        <strain evidence="3">CGMCC 4.7645</strain>
    </source>
</reference>
<keyword evidence="3" id="KW-1185">Reference proteome</keyword>
<dbReference type="SUPFAM" id="SSF100950">
    <property type="entry name" value="NagB/RpiA/CoA transferase-like"/>
    <property type="match status" value="2"/>
</dbReference>
<dbReference type="Gene3D" id="3.30.750.70">
    <property type="entry name" value="4-hydroxybutyrate coenzyme like domains"/>
    <property type="match status" value="1"/>
</dbReference>
<evidence type="ECO:0000313" key="2">
    <source>
        <dbReference type="EMBL" id="MFD2421868.1"/>
    </source>
</evidence>
<dbReference type="InterPro" id="IPR046433">
    <property type="entry name" value="ActCoA_hydro"/>
</dbReference>
<dbReference type="PANTHER" id="PTHR21432">
    <property type="entry name" value="ACETYL-COA HYDROLASE-RELATED"/>
    <property type="match status" value="1"/>
</dbReference>
<dbReference type="InterPro" id="IPR038460">
    <property type="entry name" value="AcetylCoA_hyd_C_sf"/>
</dbReference>
<dbReference type="PANTHER" id="PTHR21432:SF20">
    <property type="entry name" value="ACETYL-COA HYDROLASE"/>
    <property type="match status" value="1"/>
</dbReference>
<dbReference type="Proteomes" id="UP001597417">
    <property type="component" value="Unassembled WGS sequence"/>
</dbReference>
<feature type="domain" description="Acetyl-CoA hydrolase/transferase C-terminal" evidence="1">
    <location>
        <begin position="251"/>
        <end position="383"/>
    </location>
</feature>
<evidence type="ECO:0000259" key="1">
    <source>
        <dbReference type="Pfam" id="PF13336"/>
    </source>
</evidence>
<dbReference type="Gene3D" id="3.40.1080.10">
    <property type="entry name" value="Glutaconate Coenzyme A-transferase"/>
    <property type="match status" value="1"/>
</dbReference>